<comment type="caution">
    <text evidence="2">The sequence shown here is derived from an EMBL/GenBank/DDBJ whole genome shotgun (WGS) entry which is preliminary data.</text>
</comment>
<evidence type="ECO:0000256" key="1">
    <source>
        <dbReference type="PROSITE-ProRule" id="PRU00221"/>
    </source>
</evidence>
<keyword evidence="3" id="KW-1185">Reference proteome</keyword>
<gene>
    <name evidence="2" type="ORF">PPRIM_AZ9-3.1.T0310009</name>
</gene>
<dbReference type="Pfam" id="PF00400">
    <property type="entry name" value="WD40"/>
    <property type="match status" value="2"/>
</dbReference>
<dbReference type="GO" id="GO:0016226">
    <property type="term" value="P:iron-sulfur cluster assembly"/>
    <property type="evidence" value="ECO:0007669"/>
    <property type="project" value="TreeGrafter"/>
</dbReference>
<dbReference type="GO" id="GO:0097361">
    <property type="term" value="C:cytosolic [4Fe-4S] assembly targeting complex"/>
    <property type="evidence" value="ECO:0007669"/>
    <property type="project" value="TreeGrafter"/>
</dbReference>
<dbReference type="PANTHER" id="PTHR19920">
    <property type="entry name" value="WD40 PROTEIN CIAO1"/>
    <property type="match status" value="1"/>
</dbReference>
<evidence type="ECO:0008006" key="4">
    <source>
        <dbReference type="Google" id="ProtNLM"/>
    </source>
</evidence>
<feature type="repeat" description="WD" evidence="1">
    <location>
        <begin position="519"/>
        <end position="550"/>
    </location>
</feature>
<dbReference type="InterPro" id="IPR001680">
    <property type="entry name" value="WD40_rpt"/>
</dbReference>
<dbReference type="Proteomes" id="UP000688137">
    <property type="component" value="Unassembled WGS sequence"/>
</dbReference>
<evidence type="ECO:0000313" key="2">
    <source>
        <dbReference type="EMBL" id="CAD8060842.1"/>
    </source>
</evidence>
<sequence>MSQQRNTFCPHHNEEFLAIEKTESDKQEKKLCLRCLANGYKGNVVIIDKQIQNVQIMKTQLIQSRQEQIKINIDQLEDLIKNIATLKQFYDDEINKISTCVEEWIKKLKNMKDLFEENINKQEVNDLQEFLNSINQFQSTQIKELSQSKIDINKLLQQLKEPDILQACDQILINLQSFPYLFQEVMVEKESEKNKKVKLNIFCKEHQKNRIKFFDLRSEKISSRSLACDQCFDDYPSQTYKSVKFARKQWNNIVKEQQKSMQNNLLNVNKTVYVMNQEMKQIQNSIKKSYEKYYQKYITNYNQYELNVEKMKQEMNIPWELLKEDKLLKIVEDMNKSTNSDDPLLVQYTEQNDLVNQLMIDNFLSLQECTFNQIKKFNPLIQNQIFEQMKKQQKQNQSNHNLIEEIKDEQNIRKITKKNFTYHLIKESSIKEQQQCNAMAFNKDCSIVLVGCNQQIQVFEFKQGMMKQIQILKEHENNVITLNFMKKSNQFISGSEKDGWIIIWSLNSINNQWILQQKLKKHSVGIICLVLNENEDLFVSGGFDNKIIFWGKKNQWILEQTLDQKQRLYALSINEEQSRLIICSFETEIFILEFQQQKWIIQQKILVQQKAIRISFISNNLFTVQSFQNDLLDIYEMENQLGYINTRGIIIMRGCGQEEECLFFPSQYIKSKNLLVIKNCQYINLIKIKENREFLVENSIQYQTSKLYGSISDDGEYLITWDQVSKEIQIRKLQES</sequence>
<dbReference type="AlphaFoldDB" id="A0A8S1L5I6"/>
<dbReference type="PANTHER" id="PTHR19920:SF0">
    <property type="entry name" value="CYTOSOLIC IRON-SULFUR PROTEIN ASSEMBLY PROTEIN CIAO1-RELATED"/>
    <property type="match status" value="1"/>
</dbReference>
<name>A0A8S1L5I6_PARPR</name>
<protein>
    <recommendedName>
        <fullName evidence="4">WD40-repeat-containing domain</fullName>
    </recommendedName>
</protein>
<keyword evidence="1" id="KW-0853">WD repeat</keyword>
<proteinExistence type="predicted"/>
<organism evidence="2 3">
    <name type="scientific">Paramecium primaurelia</name>
    <dbReference type="NCBI Taxonomy" id="5886"/>
    <lineage>
        <taxon>Eukaryota</taxon>
        <taxon>Sar</taxon>
        <taxon>Alveolata</taxon>
        <taxon>Ciliophora</taxon>
        <taxon>Intramacronucleata</taxon>
        <taxon>Oligohymenophorea</taxon>
        <taxon>Peniculida</taxon>
        <taxon>Parameciidae</taxon>
        <taxon>Paramecium</taxon>
    </lineage>
</organism>
<accession>A0A8S1L5I6</accession>
<evidence type="ECO:0000313" key="3">
    <source>
        <dbReference type="Proteomes" id="UP000688137"/>
    </source>
</evidence>
<dbReference type="SMART" id="SM00320">
    <property type="entry name" value="WD40"/>
    <property type="match status" value="4"/>
</dbReference>
<dbReference type="PROSITE" id="PS50082">
    <property type="entry name" value="WD_REPEATS_2"/>
    <property type="match status" value="1"/>
</dbReference>
<reference evidence="2" key="1">
    <citation type="submission" date="2021-01" db="EMBL/GenBank/DDBJ databases">
        <authorList>
            <consortium name="Genoscope - CEA"/>
            <person name="William W."/>
        </authorList>
    </citation>
    <scope>NUCLEOTIDE SEQUENCE</scope>
</reference>
<dbReference type="EMBL" id="CAJJDM010000030">
    <property type="protein sequence ID" value="CAD8060842.1"/>
    <property type="molecule type" value="Genomic_DNA"/>
</dbReference>